<keyword evidence="5" id="KW-0234">DNA repair</keyword>
<dbReference type="GO" id="GO:0035861">
    <property type="term" value="C:site of double-strand break"/>
    <property type="evidence" value="ECO:0007669"/>
    <property type="project" value="TreeGrafter"/>
</dbReference>
<keyword evidence="6" id="KW-0539">Nucleus</keyword>
<feature type="region of interest" description="Disordered" evidence="8">
    <location>
        <begin position="577"/>
        <end position="662"/>
    </location>
</feature>
<keyword evidence="3" id="KW-0479">Metal-binding</keyword>
<dbReference type="PROSITE" id="PS50173">
    <property type="entry name" value="UMUC"/>
    <property type="match status" value="1"/>
</dbReference>
<dbReference type="PANTHER" id="PTHR45873">
    <property type="entry name" value="DNA POLYMERASE ETA"/>
    <property type="match status" value="1"/>
</dbReference>
<comment type="caution">
    <text evidence="10">The sequence shown here is derived from an EMBL/GenBank/DDBJ whole genome shotgun (WGS) entry which is preliminary data.</text>
</comment>
<dbReference type="SUPFAM" id="SSF56672">
    <property type="entry name" value="DNA/RNA polymerases"/>
    <property type="match status" value="1"/>
</dbReference>
<evidence type="ECO:0000256" key="3">
    <source>
        <dbReference type="ARBA" id="ARBA00022723"/>
    </source>
</evidence>
<reference evidence="10 11" key="1">
    <citation type="journal article" date="2021" name="Sci. Rep.">
        <title>The genome of the diatom Chaetoceros tenuissimus carries an ancient integrated fragment of an extant virus.</title>
        <authorList>
            <person name="Hongo Y."/>
            <person name="Kimura K."/>
            <person name="Takaki Y."/>
            <person name="Yoshida Y."/>
            <person name="Baba S."/>
            <person name="Kobayashi G."/>
            <person name="Nagasaki K."/>
            <person name="Hano T."/>
            <person name="Tomaru Y."/>
        </authorList>
    </citation>
    <scope>NUCLEOTIDE SEQUENCE [LARGE SCALE GENOMIC DNA]</scope>
    <source>
        <strain evidence="10 11">NIES-3715</strain>
    </source>
</reference>
<evidence type="ECO:0000313" key="10">
    <source>
        <dbReference type="EMBL" id="GFH58241.1"/>
    </source>
</evidence>
<evidence type="ECO:0000256" key="1">
    <source>
        <dbReference type="ARBA" id="ARBA00004123"/>
    </source>
</evidence>
<dbReference type="GO" id="GO:0046872">
    <property type="term" value="F:metal ion binding"/>
    <property type="evidence" value="ECO:0007669"/>
    <property type="project" value="UniProtKB-KW"/>
</dbReference>
<dbReference type="PANTHER" id="PTHR45873:SF1">
    <property type="entry name" value="DNA POLYMERASE ETA"/>
    <property type="match status" value="1"/>
</dbReference>
<dbReference type="InterPro" id="IPR001126">
    <property type="entry name" value="UmuC"/>
</dbReference>
<comment type="subcellular location">
    <subcellularLocation>
        <location evidence="1">Nucleus</location>
    </subcellularLocation>
</comment>
<dbReference type="InterPro" id="IPR017961">
    <property type="entry name" value="DNA_pol_Y-fam_little_finger"/>
</dbReference>
<dbReference type="GO" id="GO:0005634">
    <property type="term" value="C:nucleus"/>
    <property type="evidence" value="ECO:0007669"/>
    <property type="project" value="UniProtKB-SubCell"/>
</dbReference>
<keyword evidence="2" id="KW-0808">Transferase</keyword>
<organism evidence="10 11">
    <name type="scientific">Chaetoceros tenuissimus</name>
    <dbReference type="NCBI Taxonomy" id="426638"/>
    <lineage>
        <taxon>Eukaryota</taxon>
        <taxon>Sar</taxon>
        <taxon>Stramenopiles</taxon>
        <taxon>Ochrophyta</taxon>
        <taxon>Bacillariophyta</taxon>
        <taxon>Coscinodiscophyceae</taxon>
        <taxon>Chaetocerotophycidae</taxon>
        <taxon>Chaetocerotales</taxon>
        <taxon>Chaetocerotaceae</taxon>
        <taxon>Chaetoceros</taxon>
    </lineage>
</organism>
<keyword evidence="11" id="KW-1185">Reference proteome</keyword>
<dbReference type="InterPro" id="IPR043128">
    <property type="entry name" value="Rev_trsase/Diguanyl_cyclase"/>
</dbReference>
<keyword evidence="4" id="KW-0227">DNA damage</keyword>
<dbReference type="InterPro" id="IPR043502">
    <property type="entry name" value="DNA/RNA_pol_sf"/>
</dbReference>
<dbReference type="GO" id="GO:0005657">
    <property type="term" value="C:replication fork"/>
    <property type="evidence" value="ECO:0007669"/>
    <property type="project" value="TreeGrafter"/>
</dbReference>
<evidence type="ECO:0000256" key="5">
    <source>
        <dbReference type="ARBA" id="ARBA00023204"/>
    </source>
</evidence>
<feature type="compositionally biased region" description="Basic and acidic residues" evidence="8">
    <location>
        <begin position="641"/>
        <end position="662"/>
    </location>
</feature>
<dbReference type="GO" id="GO:0042276">
    <property type="term" value="P:error-prone translesion synthesis"/>
    <property type="evidence" value="ECO:0007669"/>
    <property type="project" value="TreeGrafter"/>
</dbReference>
<dbReference type="Pfam" id="PF11799">
    <property type="entry name" value="IMS_C"/>
    <property type="match status" value="1"/>
</dbReference>
<sequence>MISDSKSHNRTIVHLDLDAFYCACERELNPSLNGKALAVSQYNPYGNLHETHSSQTDIRLVAAGGKKKLNADCNGSMIAVSYEARRHGVKRNDRGVDAISKCPDLNIVQVPVKRGKADLTMYRNASHRIMNQLIYAILNEFQIPNVEIQRCDVLVEKASIDEIYIDLTFPVDKMTEIILSLQKDMNSNSVEKKDFVGDYRWKLWQHLVELGTDLGSTTVGGIEVLSEAARKANQLSKNEVRKGSKFQVLETTLDEGSLSWWQRDIKTWTPIEIHLACGSALVAKARESVRLKFMHDGFDVFTLSAGISSNKTLAKLASGLKKPNRQTIINPSDEKALQSLFHPMPVSRLRGLGGKFGIEVKQRLNIETVGDLAKVPLTRIRSEYPPSVDDDKDISEYLYTIGRGICMEEVSERTAEKSMSSGKTFRNALALKANDEETIKKWMSELVGGLLERLDVDLEENNRMPSVLALSLKVDDKSTMTKSMKAPTELMHIHFLSHTMKLLKQYSLNKESKIYGMTVTASNFHEVATGNASITGFFQKVAPGTKVKSTPTRMKARVASPKAKRIKTFQNILDAFEEQGATRSPTKSKTSPMRCSTVKKSEGGKESHSSLAAAFAKSKKSQLDTEEDVKQDIIVSPDGQKPTKSEKSHDLDAEDEVKEKESTFINSDGLDTSVLSQLPLAIQSEIRVSKMKNIKVKKTDEKSPLQNWLSKSTKASTAKKKAKAAYKPRKLQQQKISIKSQKAVETKKFLPNSEEIDLSVVAELPFHIQAMIRKEMKMTARKKR</sequence>
<feature type="domain" description="UmuC" evidence="9">
    <location>
        <begin position="12"/>
        <end position="353"/>
    </location>
</feature>
<dbReference type="SUPFAM" id="SSF100879">
    <property type="entry name" value="Lesion bypass DNA polymerase (Y-family), little finger domain"/>
    <property type="match status" value="1"/>
</dbReference>
<protein>
    <recommendedName>
        <fullName evidence="7">DNA polymerase eta</fullName>
    </recommendedName>
</protein>
<gene>
    <name evidence="10" type="ORF">CTEN210_14717</name>
</gene>
<dbReference type="GO" id="GO:0003887">
    <property type="term" value="F:DNA-directed DNA polymerase activity"/>
    <property type="evidence" value="ECO:0007669"/>
    <property type="project" value="TreeGrafter"/>
</dbReference>
<proteinExistence type="predicted"/>
<dbReference type="AlphaFoldDB" id="A0AAD3D5I1"/>
<dbReference type="Pfam" id="PF00817">
    <property type="entry name" value="IMS"/>
    <property type="match status" value="1"/>
</dbReference>
<dbReference type="Gene3D" id="1.10.150.20">
    <property type="entry name" value="5' to 3' exonuclease, C-terminal subdomain"/>
    <property type="match status" value="1"/>
</dbReference>
<evidence type="ECO:0000259" key="9">
    <source>
        <dbReference type="PROSITE" id="PS50173"/>
    </source>
</evidence>
<evidence type="ECO:0000256" key="8">
    <source>
        <dbReference type="SAM" id="MobiDB-lite"/>
    </source>
</evidence>
<evidence type="ECO:0000256" key="7">
    <source>
        <dbReference type="ARBA" id="ARBA00044975"/>
    </source>
</evidence>
<dbReference type="InterPro" id="IPR052230">
    <property type="entry name" value="DNA_polymerase_eta"/>
</dbReference>
<dbReference type="GO" id="GO:0003684">
    <property type="term" value="F:damaged DNA binding"/>
    <property type="evidence" value="ECO:0007669"/>
    <property type="project" value="InterPro"/>
</dbReference>
<dbReference type="GO" id="GO:0006281">
    <property type="term" value="P:DNA repair"/>
    <property type="evidence" value="ECO:0007669"/>
    <property type="project" value="UniProtKB-KW"/>
</dbReference>
<evidence type="ECO:0000256" key="6">
    <source>
        <dbReference type="ARBA" id="ARBA00023242"/>
    </source>
</evidence>
<dbReference type="PIRSF" id="PIRSF036603">
    <property type="entry name" value="DPol_eta"/>
    <property type="match status" value="1"/>
</dbReference>
<feature type="compositionally biased region" description="Basic and acidic residues" evidence="8">
    <location>
        <begin position="599"/>
        <end position="608"/>
    </location>
</feature>
<dbReference type="GO" id="GO:0009314">
    <property type="term" value="P:response to radiation"/>
    <property type="evidence" value="ECO:0007669"/>
    <property type="project" value="TreeGrafter"/>
</dbReference>
<dbReference type="Proteomes" id="UP001054902">
    <property type="component" value="Unassembled WGS sequence"/>
</dbReference>
<feature type="compositionally biased region" description="Polar residues" evidence="8">
    <location>
        <begin position="581"/>
        <end position="594"/>
    </location>
</feature>
<dbReference type="EMBL" id="BLLK01000061">
    <property type="protein sequence ID" value="GFH58241.1"/>
    <property type="molecule type" value="Genomic_DNA"/>
</dbReference>
<dbReference type="InterPro" id="IPR036775">
    <property type="entry name" value="DNA_pol_Y-fam_lit_finger_sf"/>
</dbReference>
<accession>A0AAD3D5I1</accession>
<dbReference type="Gene3D" id="3.30.70.270">
    <property type="match status" value="1"/>
</dbReference>
<evidence type="ECO:0000256" key="2">
    <source>
        <dbReference type="ARBA" id="ARBA00022679"/>
    </source>
</evidence>
<name>A0AAD3D5I1_9STRA</name>
<evidence type="ECO:0000256" key="4">
    <source>
        <dbReference type="ARBA" id="ARBA00022763"/>
    </source>
</evidence>
<dbReference type="Gene3D" id="3.40.1170.60">
    <property type="match status" value="1"/>
</dbReference>
<dbReference type="Pfam" id="PF21704">
    <property type="entry name" value="POLH-Rev1_HhH"/>
    <property type="match status" value="1"/>
</dbReference>
<dbReference type="Gene3D" id="3.30.1490.100">
    <property type="entry name" value="DNA polymerase, Y-family, little finger domain"/>
    <property type="match status" value="1"/>
</dbReference>
<evidence type="ECO:0000313" key="11">
    <source>
        <dbReference type="Proteomes" id="UP001054902"/>
    </source>
</evidence>